<gene>
    <name evidence="1" type="ORF">Plil01_000895400</name>
</gene>
<evidence type="ECO:0000313" key="2">
    <source>
        <dbReference type="Proteomes" id="UP001165083"/>
    </source>
</evidence>
<protein>
    <submittedName>
        <fullName evidence="1">Unnamed protein product</fullName>
    </submittedName>
</protein>
<sequence length="88" mass="10378">MMAKKEDQQKLLPQKWIKKLKQKKIPSLAKLPDSFVNNLLANEKLRTKTFKDWAKADDYIDESYLKKSLDMNKESSVKLADEFVKFVE</sequence>
<accession>A0A9W6WYD5</accession>
<dbReference type="AlphaFoldDB" id="A0A9W6WYD5"/>
<comment type="caution">
    <text evidence="1">The sequence shown here is derived from an EMBL/GenBank/DDBJ whole genome shotgun (WGS) entry which is preliminary data.</text>
</comment>
<organism evidence="1 2">
    <name type="scientific">Phytophthora lilii</name>
    <dbReference type="NCBI Taxonomy" id="2077276"/>
    <lineage>
        <taxon>Eukaryota</taxon>
        <taxon>Sar</taxon>
        <taxon>Stramenopiles</taxon>
        <taxon>Oomycota</taxon>
        <taxon>Peronosporomycetes</taxon>
        <taxon>Peronosporales</taxon>
        <taxon>Peronosporaceae</taxon>
        <taxon>Phytophthora</taxon>
    </lineage>
</organism>
<keyword evidence="2" id="KW-1185">Reference proteome</keyword>
<reference evidence="1" key="1">
    <citation type="submission" date="2023-04" db="EMBL/GenBank/DDBJ databases">
        <title>Phytophthora lilii NBRC 32176.</title>
        <authorList>
            <person name="Ichikawa N."/>
            <person name="Sato H."/>
            <person name="Tonouchi N."/>
        </authorList>
    </citation>
    <scope>NUCLEOTIDE SEQUENCE</scope>
    <source>
        <strain evidence="1">NBRC 32176</strain>
    </source>
</reference>
<name>A0A9W6WYD5_9STRA</name>
<dbReference type="EMBL" id="BSXW01000442">
    <property type="protein sequence ID" value="GMF22456.1"/>
    <property type="molecule type" value="Genomic_DNA"/>
</dbReference>
<dbReference type="Proteomes" id="UP001165083">
    <property type="component" value="Unassembled WGS sequence"/>
</dbReference>
<proteinExistence type="predicted"/>
<evidence type="ECO:0000313" key="1">
    <source>
        <dbReference type="EMBL" id="GMF22456.1"/>
    </source>
</evidence>